<evidence type="ECO:0000313" key="3">
    <source>
        <dbReference type="Proteomes" id="UP000321570"/>
    </source>
</evidence>
<feature type="region of interest" description="Disordered" evidence="1">
    <location>
        <begin position="76"/>
        <end position="97"/>
    </location>
</feature>
<sequence>MLRLVRTRGSATIINSDGDWRNPLLISVIYPCVHHLVRSVLLMFLHLDLRSWIRSCFLRLQLDQKWNILLFKSARPRRPTGDLPKKGDVRRNDHYFPPLPIFLL</sequence>
<protein>
    <submittedName>
        <fullName evidence="2">Uncharacterized protein</fullName>
    </submittedName>
</protein>
<evidence type="ECO:0000256" key="1">
    <source>
        <dbReference type="SAM" id="MobiDB-lite"/>
    </source>
</evidence>
<gene>
    <name evidence="2" type="ORF">WMSIL1_LOCUS14207</name>
</gene>
<dbReference type="EMBL" id="CABIJS010000707">
    <property type="protein sequence ID" value="VUZ56609.1"/>
    <property type="molecule type" value="Genomic_DNA"/>
</dbReference>
<reference evidence="2 3" key="1">
    <citation type="submission" date="2019-07" db="EMBL/GenBank/DDBJ databases">
        <authorList>
            <person name="Jastrzebski P J."/>
            <person name="Paukszto L."/>
            <person name="Jastrzebski P J."/>
        </authorList>
    </citation>
    <scope>NUCLEOTIDE SEQUENCE [LARGE SCALE GENOMIC DNA]</scope>
    <source>
        <strain evidence="2 3">WMS-il1</strain>
    </source>
</reference>
<keyword evidence="3" id="KW-1185">Reference proteome</keyword>
<dbReference type="Proteomes" id="UP000321570">
    <property type="component" value="Unassembled WGS sequence"/>
</dbReference>
<name>A0A564ZB63_HYMDI</name>
<organism evidence="2 3">
    <name type="scientific">Hymenolepis diminuta</name>
    <name type="common">Rat tapeworm</name>
    <dbReference type="NCBI Taxonomy" id="6216"/>
    <lineage>
        <taxon>Eukaryota</taxon>
        <taxon>Metazoa</taxon>
        <taxon>Spiralia</taxon>
        <taxon>Lophotrochozoa</taxon>
        <taxon>Platyhelminthes</taxon>
        <taxon>Cestoda</taxon>
        <taxon>Eucestoda</taxon>
        <taxon>Cyclophyllidea</taxon>
        <taxon>Hymenolepididae</taxon>
        <taxon>Hymenolepis</taxon>
    </lineage>
</organism>
<dbReference type="AlphaFoldDB" id="A0A564ZB63"/>
<accession>A0A564ZB63</accession>
<evidence type="ECO:0000313" key="2">
    <source>
        <dbReference type="EMBL" id="VUZ56609.1"/>
    </source>
</evidence>
<proteinExistence type="predicted"/>
<feature type="compositionally biased region" description="Basic and acidic residues" evidence="1">
    <location>
        <begin position="79"/>
        <end position="94"/>
    </location>
</feature>